<keyword evidence="1" id="KW-0732">Signal</keyword>
<evidence type="ECO:0000313" key="2">
    <source>
        <dbReference type="EMBL" id="MCJ8211504.1"/>
    </source>
</evidence>
<evidence type="ECO:0000313" key="3">
    <source>
        <dbReference type="Proteomes" id="UP001139450"/>
    </source>
</evidence>
<dbReference type="RefSeq" id="WP_245132184.1">
    <property type="nucleotide sequence ID" value="NZ_JALJEJ010000010.1"/>
</dbReference>
<comment type="caution">
    <text evidence="2">The sequence shown here is derived from an EMBL/GenBank/DDBJ whole genome shotgun (WGS) entry which is preliminary data.</text>
</comment>
<keyword evidence="3" id="KW-1185">Reference proteome</keyword>
<evidence type="ECO:0008006" key="4">
    <source>
        <dbReference type="Google" id="ProtNLM"/>
    </source>
</evidence>
<dbReference type="AlphaFoldDB" id="A0A9X1XB38"/>
<feature type="signal peptide" evidence="1">
    <location>
        <begin position="1"/>
        <end position="19"/>
    </location>
</feature>
<accession>A0A9X1XB38</accession>
<dbReference type="InterPro" id="IPR011990">
    <property type="entry name" value="TPR-like_helical_dom_sf"/>
</dbReference>
<dbReference type="Proteomes" id="UP001139450">
    <property type="component" value="Unassembled WGS sequence"/>
</dbReference>
<reference evidence="2" key="1">
    <citation type="submission" date="2022-04" db="EMBL/GenBank/DDBJ databases">
        <title>Mucilaginibacter sp. RS28 isolated from freshwater.</title>
        <authorList>
            <person name="Ko S.-R."/>
        </authorList>
    </citation>
    <scope>NUCLEOTIDE SEQUENCE</scope>
    <source>
        <strain evidence="2">RS28</strain>
    </source>
</reference>
<organism evidence="2 3">
    <name type="scientific">Mucilaginibacter straminoryzae</name>
    <dbReference type="NCBI Taxonomy" id="2932774"/>
    <lineage>
        <taxon>Bacteria</taxon>
        <taxon>Pseudomonadati</taxon>
        <taxon>Bacteroidota</taxon>
        <taxon>Sphingobacteriia</taxon>
        <taxon>Sphingobacteriales</taxon>
        <taxon>Sphingobacteriaceae</taxon>
        <taxon>Mucilaginibacter</taxon>
    </lineage>
</organism>
<dbReference type="SUPFAM" id="SSF48452">
    <property type="entry name" value="TPR-like"/>
    <property type="match status" value="1"/>
</dbReference>
<dbReference type="EMBL" id="JALJEJ010000010">
    <property type="protein sequence ID" value="MCJ8211504.1"/>
    <property type="molecule type" value="Genomic_DNA"/>
</dbReference>
<feature type="chain" id="PRO_5040912508" description="Tetratricopeptide repeat protein" evidence="1">
    <location>
        <begin position="20"/>
        <end position="240"/>
    </location>
</feature>
<protein>
    <recommendedName>
        <fullName evidence="4">Tetratricopeptide repeat protein</fullName>
    </recommendedName>
</protein>
<gene>
    <name evidence="2" type="ORF">MUY27_17425</name>
</gene>
<dbReference type="Gene3D" id="1.25.40.10">
    <property type="entry name" value="Tetratricopeptide repeat domain"/>
    <property type="match status" value="1"/>
</dbReference>
<evidence type="ECO:0000256" key="1">
    <source>
        <dbReference type="SAM" id="SignalP"/>
    </source>
</evidence>
<proteinExistence type="predicted"/>
<sequence>MKKFILLTIFTLGVTLSFASTNPVDSLQKIINDSASDSLKADLYNQMANRYMNYGALQDRSLKNMYQENALHYTLSALHHYYKVDDTVGMRRSYERLAVVYHDQKKYTQAKWFILQANTLAREKADATNIINTLVKLAQIKMDIKDYNLAKGDLREALTLASANCFGKEQADVMQAYVQYYTLTGQPLLKKTAAKRYAGLKDSMKRDSAVKQMAKLQTGKKFYTVSNRRDQNTRQTSVSL</sequence>
<name>A0A9X1XB38_9SPHI</name>